<dbReference type="AlphaFoldDB" id="A0A813FAY6"/>
<feature type="compositionally biased region" description="Acidic residues" evidence="1">
    <location>
        <begin position="12"/>
        <end position="23"/>
    </location>
</feature>
<evidence type="ECO:0000256" key="1">
    <source>
        <dbReference type="SAM" id="MobiDB-lite"/>
    </source>
</evidence>
<keyword evidence="4" id="KW-1185">Reference proteome</keyword>
<gene>
    <name evidence="2" type="ORF">PGLA1383_LOCUS25435</name>
    <name evidence="3" type="ORF">PGLA2088_LOCUS1546</name>
</gene>
<dbReference type="EMBL" id="CAJNNW010001214">
    <property type="protein sequence ID" value="CAE8636083.1"/>
    <property type="molecule type" value="Genomic_DNA"/>
</dbReference>
<dbReference type="EMBL" id="CAJNNV010021806">
    <property type="protein sequence ID" value="CAE8607504.1"/>
    <property type="molecule type" value="Genomic_DNA"/>
</dbReference>
<evidence type="ECO:0000313" key="4">
    <source>
        <dbReference type="Proteomes" id="UP000654075"/>
    </source>
</evidence>
<evidence type="ECO:0000313" key="2">
    <source>
        <dbReference type="EMBL" id="CAE8607504.1"/>
    </source>
</evidence>
<dbReference type="Proteomes" id="UP000654075">
    <property type="component" value="Unassembled WGS sequence"/>
</dbReference>
<comment type="caution">
    <text evidence="2">The sequence shown here is derived from an EMBL/GenBank/DDBJ whole genome shotgun (WGS) entry which is preliminary data.</text>
</comment>
<protein>
    <submittedName>
        <fullName evidence="2">Uncharacterized protein</fullName>
    </submittedName>
</protein>
<dbReference type="Proteomes" id="UP000626109">
    <property type="component" value="Unassembled WGS sequence"/>
</dbReference>
<accession>A0A813FAY6</accession>
<name>A0A813FAY6_POLGL</name>
<evidence type="ECO:0000313" key="3">
    <source>
        <dbReference type="EMBL" id="CAE8636083.1"/>
    </source>
</evidence>
<reference evidence="2" key="1">
    <citation type="submission" date="2021-02" db="EMBL/GenBank/DDBJ databases">
        <authorList>
            <person name="Dougan E. K."/>
            <person name="Rhodes N."/>
            <person name="Thang M."/>
            <person name="Chan C."/>
        </authorList>
    </citation>
    <scope>NUCLEOTIDE SEQUENCE</scope>
</reference>
<feature type="region of interest" description="Disordered" evidence="1">
    <location>
        <begin position="1"/>
        <end position="23"/>
    </location>
</feature>
<sequence length="124" mass="13893">MHRDGTSPGGEAGDEIEDGDKDEFDERFQRIQSSEEWLKFRYNIQDQDPARSCQTSTRSPCWSHEQWAEALAGMERGGAASDTSDESSDDGFVVQVWPATDSDLENLFPHRDTSPFSNDTSALD</sequence>
<organism evidence="2 4">
    <name type="scientific">Polarella glacialis</name>
    <name type="common">Dinoflagellate</name>
    <dbReference type="NCBI Taxonomy" id="89957"/>
    <lineage>
        <taxon>Eukaryota</taxon>
        <taxon>Sar</taxon>
        <taxon>Alveolata</taxon>
        <taxon>Dinophyceae</taxon>
        <taxon>Suessiales</taxon>
        <taxon>Suessiaceae</taxon>
        <taxon>Polarella</taxon>
    </lineage>
</organism>
<feature type="compositionally biased region" description="Polar residues" evidence="1">
    <location>
        <begin position="114"/>
        <end position="124"/>
    </location>
</feature>
<proteinExistence type="predicted"/>
<feature type="region of interest" description="Disordered" evidence="1">
    <location>
        <begin position="104"/>
        <end position="124"/>
    </location>
</feature>